<feature type="region of interest" description="Disordered" evidence="1">
    <location>
        <begin position="57"/>
        <end position="103"/>
    </location>
</feature>
<proteinExistence type="predicted"/>
<evidence type="ECO:0000313" key="3">
    <source>
        <dbReference type="Proteomes" id="UP001345963"/>
    </source>
</evidence>
<sequence>MESWGERDGRKQMMSEKRRRSSSEEAGSHRRNQRQRQDNGLSPLQIITGTGFALTNWITSGRRGGGRRKEAALQLSSRHPAGPADCLPPARKPAGDTELFSRRPDWTSTVHVRTEWPETTRQIIAGKHTRNIPVRSIAHTRPAILPYKNQ</sequence>
<protein>
    <submittedName>
        <fullName evidence="2">Uncharacterized protein</fullName>
    </submittedName>
</protein>
<name>A0ABU7ASJ7_9TELE</name>
<dbReference type="EMBL" id="JAHUTI010023854">
    <property type="protein sequence ID" value="MED6240360.1"/>
    <property type="molecule type" value="Genomic_DNA"/>
</dbReference>
<dbReference type="Proteomes" id="UP001345963">
    <property type="component" value="Unassembled WGS sequence"/>
</dbReference>
<evidence type="ECO:0000256" key="1">
    <source>
        <dbReference type="SAM" id="MobiDB-lite"/>
    </source>
</evidence>
<keyword evidence="3" id="KW-1185">Reference proteome</keyword>
<feature type="region of interest" description="Disordered" evidence="1">
    <location>
        <begin position="1"/>
        <end position="45"/>
    </location>
</feature>
<feature type="compositionally biased region" description="Basic and acidic residues" evidence="1">
    <location>
        <begin position="93"/>
        <end position="103"/>
    </location>
</feature>
<comment type="caution">
    <text evidence="2">The sequence shown here is derived from an EMBL/GenBank/DDBJ whole genome shotgun (WGS) entry which is preliminary data.</text>
</comment>
<feature type="compositionally biased region" description="Basic and acidic residues" evidence="1">
    <location>
        <begin position="1"/>
        <end position="28"/>
    </location>
</feature>
<accession>A0ABU7ASJ7</accession>
<organism evidence="2 3">
    <name type="scientific">Ataeniobius toweri</name>
    <dbReference type="NCBI Taxonomy" id="208326"/>
    <lineage>
        <taxon>Eukaryota</taxon>
        <taxon>Metazoa</taxon>
        <taxon>Chordata</taxon>
        <taxon>Craniata</taxon>
        <taxon>Vertebrata</taxon>
        <taxon>Euteleostomi</taxon>
        <taxon>Actinopterygii</taxon>
        <taxon>Neopterygii</taxon>
        <taxon>Teleostei</taxon>
        <taxon>Neoteleostei</taxon>
        <taxon>Acanthomorphata</taxon>
        <taxon>Ovalentaria</taxon>
        <taxon>Atherinomorphae</taxon>
        <taxon>Cyprinodontiformes</taxon>
        <taxon>Goodeidae</taxon>
        <taxon>Ataeniobius</taxon>
    </lineage>
</organism>
<reference evidence="2 3" key="1">
    <citation type="submission" date="2021-07" db="EMBL/GenBank/DDBJ databases">
        <authorList>
            <person name="Palmer J.M."/>
        </authorList>
    </citation>
    <scope>NUCLEOTIDE SEQUENCE [LARGE SCALE GENOMIC DNA]</scope>
    <source>
        <strain evidence="2 3">AT_MEX2019</strain>
        <tissue evidence="2">Muscle</tissue>
    </source>
</reference>
<evidence type="ECO:0000313" key="2">
    <source>
        <dbReference type="EMBL" id="MED6240360.1"/>
    </source>
</evidence>
<gene>
    <name evidence="2" type="ORF">ATANTOWER_019894</name>
</gene>